<keyword evidence="1" id="KW-1133">Transmembrane helix</keyword>
<evidence type="ECO:0000313" key="2">
    <source>
        <dbReference type="EMBL" id="QLY81584.1"/>
    </source>
</evidence>
<proteinExistence type="predicted"/>
<dbReference type="RefSeq" id="WP_021802481.1">
    <property type="nucleotide sequence ID" value="NZ_CP059378.1"/>
</dbReference>
<organism evidence="2 3">
    <name type="scientific">Clostridium intestinale</name>
    <dbReference type="NCBI Taxonomy" id="36845"/>
    <lineage>
        <taxon>Bacteria</taxon>
        <taxon>Bacillati</taxon>
        <taxon>Bacillota</taxon>
        <taxon>Clostridia</taxon>
        <taxon>Eubacteriales</taxon>
        <taxon>Clostridiaceae</taxon>
        <taxon>Clostridium</taxon>
    </lineage>
</organism>
<gene>
    <name evidence="2" type="ORF">HZF06_08390</name>
</gene>
<dbReference type="EMBL" id="CP059378">
    <property type="protein sequence ID" value="QLY81584.1"/>
    <property type="molecule type" value="Genomic_DNA"/>
</dbReference>
<dbReference type="AlphaFoldDB" id="A0A7D7AGE2"/>
<accession>A0A7D7AGE2</accession>
<feature type="transmembrane region" description="Helical" evidence="1">
    <location>
        <begin position="7"/>
        <end position="33"/>
    </location>
</feature>
<reference evidence="2 3" key="1">
    <citation type="submission" date="2020-07" db="EMBL/GenBank/DDBJ databases">
        <title>Electron transfer.</title>
        <authorList>
            <person name="Huang L."/>
            <person name="Liu X."/>
            <person name="Zhou S."/>
        </authorList>
    </citation>
    <scope>NUCLEOTIDE SEQUENCE [LARGE SCALE GENOMIC DNA]</scope>
    <source>
        <strain evidence="2 3">Lx1</strain>
    </source>
</reference>
<dbReference type="KEGG" id="cint:HZF06_08390"/>
<protein>
    <submittedName>
        <fullName evidence="2">Uncharacterized protein</fullName>
    </submittedName>
</protein>
<keyword evidence="1" id="KW-0812">Transmembrane</keyword>
<dbReference type="Proteomes" id="UP000512286">
    <property type="component" value="Chromosome"/>
</dbReference>
<name>A0A7D7AGE2_9CLOT</name>
<evidence type="ECO:0000313" key="3">
    <source>
        <dbReference type="Proteomes" id="UP000512286"/>
    </source>
</evidence>
<evidence type="ECO:0000256" key="1">
    <source>
        <dbReference type="SAM" id="Phobius"/>
    </source>
</evidence>
<feature type="transmembrane region" description="Helical" evidence="1">
    <location>
        <begin position="53"/>
        <end position="75"/>
    </location>
</feature>
<keyword evidence="1" id="KW-0472">Membrane</keyword>
<sequence>MIKAKKVIITFIISFIVSYLIVGYAANSMFVGIKWVEDITIWGKLKEYYVRTASFNILPTLILSIIATSIINYPYNKTNENIV</sequence>